<evidence type="ECO:0000256" key="3">
    <source>
        <dbReference type="ARBA" id="ARBA00022989"/>
    </source>
</evidence>
<sequence length="98" mass="10056">MDVATLVGGAATIASTTSFLPQAWKVIRTRDTAAISAGMYAVTVVGFALWLTYGLLLGALPLIVTNGICLLLSAFILAMKLLPPRGKPAVAEALDPGG</sequence>
<dbReference type="RefSeq" id="WP_252954858.1">
    <property type="nucleotide sequence ID" value="NZ_JAFIRR010000122.1"/>
</dbReference>
<evidence type="ECO:0000256" key="1">
    <source>
        <dbReference type="ARBA" id="ARBA00004141"/>
    </source>
</evidence>
<keyword evidence="7" id="KW-1185">Reference proteome</keyword>
<proteinExistence type="predicted"/>
<evidence type="ECO:0000313" key="6">
    <source>
        <dbReference type="EMBL" id="MCO6418229.1"/>
    </source>
</evidence>
<keyword evidence="4 5" id="KW-0472">Membrane</keyword>
<evidence type="ECO:0000256" key="2">
    <source>
        <dbReference type="ARBA" id="ARBA00022692"/>
    </source>
</evidence>
<keyword evidence="2 5" id="KW-0812">Transmembrane</keyword>
<dbReference type="Pfam" id="PF04193">
    <property type="entry name" value="PQ-loop"/>
    <property type="match status" value="1"/>
</dbReference>
<comment type="subcellular location">
    <subcellularLocation>
        <location evidence="1">Membrane</location>
        <topology evidence="1">Multi-pass membrane protein</topology>
    </subcellularLocation>
</comment>
<dbReference type="NCBIfam" id="NF037968">
    <property type="entry name" value="SemiSWEET_2"/>
    <property type="match status" value="1"/>
</dbReference>
<gene>
    <name evidence="6" type="ORF">JYK14_18965</name>
</gene>
<comment type="caution">
    <text evidence="6">The sequence shown here is derived from an EMBL/GenBank/DDBJ whole genome shotgun (WGS) entry which is preliminary data.</text>
</comment>
<dbReference type="InterPro" id="IPR047662">
    <property type="entry name" value="SemiSWEET"/>
</dbReference>
<evidence type="ECO:0000256" key="5">
    <source>
        <dbReference type="SAM" id="Phobius"/>
    </source>
</evidence>
<keyword evidence="3 5" id="KW-1133">Transmembrane helix</keyword>
<reference evidence="6 7" key="1">
    <citation type="submission" date="2021-12" db="EMBL/GenBank/DDBJ databases">
        <title>Siccirubricoccus leaddurans sp. nov., a high concentration Zn2+ tolerance bacterium.</title>
        <authorList>
            <person name="Cao Y."/>
        </authorList>
    </citation>
    <scope>NUCLEOTIDE SEQUENCE [LARGE SCALE GENOMIC DNA]</scope>
    <source>
        <strain evidence="6 7">KC 17139</strain>
    </source>
</reference>
<feature type="transmembrane region" description="Helical" evidence="5">
    <location>
        <begin position="59"/>
        <end position="78"/>
    </location>
</feature>
<accession>A0ABT1DAL4</accession>
<feature type="transmembrane region" description="Helical" evidence="5">
    <location>
        <begin position="33"/>
        <end position="53"/>
    </location>
</feature>
<protein>
    <submittedName>
        <fullName evidence="6">SemiSWEET transporter</fullName>
    </submittedName>
</protein>
<dbReference type="EMBL" id="JAFIRR010000122">
    <property type="protein sequence ID" value="MCO6418229.1"/>
    <property type="molecule type" value="Genomic_DNA"/>
</dbReference>
<dbReference type="Proteomes" id="UP001523392">
    <property type="component" value="Unassembled WGS sequence"/>
</dbReference>
<evidence type="ECO:0000313" key="7">
    <source>
        <dbReference type="Proteomes" id="UP001523392"/>
    </source>
</evidence>
<organism evidence="6 7">
    <name type="scientific">Siccirubricoccus soli</name>
    <dbReference type="NCBI Taxonomy" id="2899147"/>
    <lineage>
        <taxon>Bacteria</taxon>
        <taxon>Pseudomonadati</taxon>
        <taxon>Pseudomonadota</taxon>
        <taxon>Alphaproteobacteria</taxon>
        <taxon>Acetobacterales</taxon>
        <taxon>Roseomonadaceae</taxon>
        <taxon>Siccirubricoccus</taxon>
    </lineage>
</organism>
<dbReference type="Gene3D" id="1.20.1280.290">
    <property type="match status" value="1"/>
</dbReference>
<evidence type="ECO:0000256" key="4">
    <source>
        <dbReference type="ARBA" id="ARBA00023136"/>
    </source>
</evidence>
<dbReference type="InterPro" id="IPR006603">
    <property type="entry name" value="PQ-loop_rpt"/>
</dbReference>
<name>A0ABT1DAL4_9PROT</name>